<dbReference type="InterPro" id="IPR045031">
    <property type="entry name" value="DHP_synth-like"/>
</dbReference>
<evidence type="ECO:0000256" key="1">
    <source>
        <dbReference type="ARBA" id="ARBA00000012"/>
    </source>
</evidence>
<gene>
    <name evidence="10" type="ORF">MBAV_002779</name>
</gene>
<evidence type="ECO:0000313" key="10">
    <source>
        <dbReference type="EMBL" id="KJU85027.1"/>
    </source>
</evidence>
<evidence type="ECO:0000256" key="6">
    <source>
        <dbReference type="ARBA" id="ARBA00022723"/>
    </source>
</evidence>
<dbReference type="GO" id="GO:0005829">
    <property type="term" value="C:cytosol"/>
    <property type="evidence" value="ECO:0007669"/>
    <property type="project" value="TreeGrafter"/>
</dbReference>
<dbReference type="PROSITE" id="PS50972">
    <property type="entry name" value="PTERIN_BINDING"/>
    <property type="match status" value="1"/>
</dbReference>
<keyword evidence="7" id="KW-0460">Magnesium</keyword>
<feature type="domain" description="Pterin-binding" evidence="9">
    <location>
        <begin position="1"/>
        <end position="140"/>
    </location>
</feature>
<dbReference type="InterPro" id="IPR011005">
    <property type="entry name" value="Dihydropteroate_synth-like_sf"/>
</dbReference>
<keyword evidence="5 10" id="KW-0808">Transferase</keyword>
<dbReference type="InterPro" id="IPR006390">
    <property type="entry name" value="DHP_synth_dom"/>
</dbReference>
<dbReference type="PANTHER" id="PTHR20941">
    <property type="entry name" value="FOLATE SYNTHESIS PROTEINS"/>
    <property type="match status" value="1"/>
</dbReference>
<protein>
    <recommendedName>
        <fullName evidence="4">dihydropteroate synthase</fullName>
        <ecNumber evidence="4">2.5.1.15</ecNumber>
    </recommendedName>
</protein>
<proteinExistence type="predicted"/>
<feature type="non-terminal residue" evidence="10">
    <location>
        <position position="140"/>
    </location>
</feature>
<comment type="pathway">
    <text evidence="3">Cofactor biosynthesis; tetrahydrofolate biosynthesis; 7,8-dihydrofolate from 2-amino-4-hydroxy-6-hydroxymethyl-7,8-dihydropteridine diphosphate and 4-aminobenzoate: step 1/2.</text>
</comment>
<evidence type="ECO:0000259" key="9">
    <source>
        <dbReference type="PROSITE" id="PS50972"/>
    </source>
</evidence>
<dbReference type="AlphaFoldDB" id="A0A0F3GT60"/>
<dbReference type="GO" id="GO:0046872">
    <property type="term" value="F:metal ion binding"/>
    <property type="evidence" value="ECO:0007669"/>
    <property type="project" value="UniProtKB-KW"/>
</dbReference>
<dbReference type="PANTHER" id="PTHR20941:SF1">
    <property type="entry name" value="FOLIC ACID SYNTHESIS PROTEIN FOL1"/>
    <property type="match status" value="1"/>
</dbReference>
<dbReference type="PROSITE" id="PS00793">
    <property type="entry name" value="DHPS_2"/>
    <property type="match status" value="1"/>
</dbReference>
<dbReference type="SUPFAM" id="SSF51717">
    <property type="entry name" value="Dihydropteroate synthetase-like"/>
    <property type="match status" value="1"/>
</dbReference>
<dbReference type="NCBIfam" id="TIGR01496">
    <property type="entry name" value="DHPS"/>
    <property type="match status" value="1"/>
</dbReference>
<keyword evidence="6" id="KW-0479">Metal-binding</keyword>
<dbReference type="EMBL" id="LACI01001186">
    <property type="protein sequence ID" value="KJU85027.1"/>
    <property type="molecule type" value="Genomic_DNA"/>
</dbReference>
<organism evidence="10 11">
    <name type="scientific">Candidatus Magnetobacterium bavaricum</name>
    <dbReference type="NCBI Taxonomy" id="29290"/>
    <lineage>
        <taxon>Bacteria</taxon>
        <taxon>Pseudomonadati</taxon>
        <taxon>Nitrospirota</taxon>
        <taxon>Thermodesulfovibrionia</taxon>
        <taxon>Thermodesulfovibrionales</taxon>
        <taxon>Candidatus Magnetobacteriaceae</taxon>
        <taxon>Candidatus Magnetobacterium</taxon>
    </lineage>
</organism>
<dbReference type="Proteomes" id="UP000033423">
    <property type="component" value="Unassembled WGS sequence"/>
</dbReference>
<dbReference type="GO" id="GO:0046656">
    <property type="term" value="P:folic acid biosynthetic process"/>
    <property type="evidence" value="ECO:0007669"/>
    <property type="project" value="UniProtKB-KW"/>
</dbReference>
<dbReference type="GO" id="GO:0004156">
    <property type="term" value="F:dihydropteroate synthase activity"/>
    <property type="evidence" value="ECO:0007669"/>
    <property type="project" value="UniProtKB-EC"/>
</dbReference>
<comment type="catalytic activity">
    <reaction evidence="1">
        <text>(7,8-dihydropterin-6-yl)methyl diphosphate + 4-aminobenzoate = 7,8-dihydropteroate + diphosphate</text>
        <dbReference type="Rhea" id="RHEA:19949"/>
        <dbReference type="ChEBI" id="CHEBI:17836"/>
        <dbReference type="ChEBI" id="CHEBI:17839"/>
        <dbReference type="ChEBI" id="CHEBI:33019"/>
        <dbReference type="ChEBI" id="CHEBI:72950"/>
        <dbReference type="EC" id="2.5.1.15"/>
    </reaction>
</comment>
<accession>A0A0F3GT60</accession>
<evidence type="ECO:0000256" key="5">
    <source>
        <dbReference type="ARBA" id="ARBA00022679"/>
    </source>
</evidence>
<comment type="caution">
    <text evidence="10">The sequence shown here is derived from an EMBL/GenBank/DDBJ whole genome shotgun (WGS) entry which is preliminary data.</text>
</comment>
<evidence type="ECO:0000256" key="3">
    <source>
        <dbReference type="ARBA" id="ARBA00004763"/>
    </source>
</evidence>
<evidence type="ECO:0000256" key="4">
    <source>
        <dbReference type="ARBA" id="ARBA00012458"/>
    </source>
</evidence>
<evidence type="ECO:0000256" key="8">
    <source>
        <dbReference type="ARBA" id="ARBA00022909"/>
    </source>
</evidence>
<evidence type="ECO:0000256" key="2">
    <source>
        <dbReference type="ARBA" id="ARBA00001946"/>
    </source>
</evidence>
<reference evidence="10 11" key="1">
    <citation type="submission" date="2015-02" db="EMBL/GenBank/DDBJ databases">
        <title>Single-cell genomics of uncultivated deep-branching MTB reveals a conserved set of magnetosome genes.</title>
        <authorList>
            <person name="Kolinko S."/>
            <person name="Richter M."/>
            <person name="Glockner F.O."/>
            <person name="Brachmann A."/>
            <person name="Schuler D."/>
        </authorList>
    </citation>
    <scope>NUCLEOTIDE SEQUENCE [LARGE SCALE GENOMIC DNA]</scope>
    <source>
        <strain evidence="10">TM-1</strain>
    </source>
</reference>
<keyword evidence="11" id="KW-1185">Reference proteome</keyword>
<keyword evidence="8" id="KW-0289">Folate biosynthesis</keyword>
<evidence type="ECO:0000256" key="7">
    <source>
        <dbReference type="ARBA" id="ARBA00022842"/>
    </source>
</evidence>
<dbReference type="Pfam" id="PF00809">
    <property type="entry name" value="Pterin_bind"/>
    <property type="match status" value="1"/>
</dbReference>
<dbReference type="GO" id="GO:0046654">
    <property type="term" value="P:tetrahydrofolate biosynthetic process"/>
    <property type="evidence" value="ECO:0007669"/>
    <property type="project" value="TreeGrafter"/>
</dbReference>
<comment type="cofactor">
    <cofactor evidence="2">
        <name>Mg(2+)</name>
        <dbReference type="ChEBI" id="CHEBI:18420"/>
    </cofactor>
</comment>
<evidence type="ECO:0000313" key="11">
    <source>
        <dbReference type="Proteomes" id="UP000033423"/>
    </source>
</evidence>
<dbReference type="Gene3D" id="3.20.20.20">
    <property type="entry name" value="Dihydropteroate synthase-like"/>
    <property type="match status" value="1"/>
</dbReference>
<name>A0A0F3GT60_9BACT</name>
<sequence>MGILNVTPDSFSDGGRFLDKTRAVQRAVEMAAQGADIIDVGGISTRPGSEAVDVKEELERVIPVVEALSGRIDIPVSVDTYRAVVAEAALGVGATVVNDISAMQFDPQMASVVAKSGAWIVLMHIKGTPKDMQLNPVYED</sequence>
<dbReference type="InterPro" id="IPR000489">
    <property type="entry name" value="Pterin-binding_dom"/>
</dbReference>
<dbReference type="EC" id="2.5.1.15" evidence="4"/>